<evidence type="ECO:0000313" key="4">
    <source>
        <dbReference type="Proteomes" id="UP001066276"/>
    </source>
</evidence>
<reference evidence="2" key="1">
    <citation type="journal article" date="2022" name="bioRxiv">
        <title>Sequencing and chromosome-scale assembly of the giantPleurodeles waltlgenome.</title>
        <authorList>
            <person name="Brown T."/>
            <person name="Elewa A."/>
            <person name="Iarovenko S."/>
            <person name="Subramanian E."/>
            <person name="Araus A.J."/>
            <person name="Petzold A."/>
            <person name="Susuki M."/>
            <person name="Suzuki K.-i.T."/>
            <person name="Hayashi T."/>
            <person name="Toyoda A."/>
            <person name="Oliveira C."/>
            <person name="Osipova E."/>
            <person name="Leigh N.D."/>
            <person name="Simon A."/>
            <person name="Yun M.H."/>
        </authorList>
    </citation>
    <scope>NUCLEOTIDE SEQUENCE</scope>
    <source>
        <strain evidence="2">20211129_DDA</strain>
        <tissue evidence="2">Liver</tissue>
    </source>
</reference>
<proteinExistence type="predicted"/>
<organism evidence="2 4">
    <name type="scientific">Pleurodeles waltl</name>
    <name type="common">Iberian ribbed newt</name>
    <dbReference type="NCBI Taxonomy" id="8319"/>
    <lineage>
        <taxon>Eukaryota</taxon>
        <taxon>Metazoa</taxon>
        <taxon>Chordata</taxon>
        <taxon>Craniata</taxon>
        <taxon>Vertebrata</taxon>
        <taxon>Euteleostomi</taxon>
        <taxon>Amphibia</taxon>
        <taxon>Batrachia</taxon>
        <taxon>Caudata</taxon>
        <taxon>Salamandroidea</taxon>
        <taxon>Salamandridae</taxon>
        <taxon>Pleurodelinae</taxon>
        <taxon>Pleurodeles</taxon>
    </lineage>
</organism>
<comment type="caution">
    <text evidence="2">The sequence shown here is derived from an EMBL/GenBank/DDBJ whole genome shotgun (WGS) entry which is preliminary data.</text>
</comment>
<dbReference type="Proteomes" id="UP001066276">
    <property type="component" value="Chromosome 6"/>
</dbReference>
<accession>A0AAV7R3L1</accession>
<evidence type="ECO:0000313" key="2">
    <source>
        <dbReference type="EMBL" id="KAJ1146784.1"/>
    </source>
</evidence>
<keyword evidence="4" id="KW-1185">Reference proteome</keyword>
<dbReference type="EMBL" id="JANPWB010000010">
    <property type="protein sequence ID" value="KAJ1146785.1"/>
    <property type="molecule type" value="Genomic_DNA"/>
</dbReference>
<gene>
    <name evidence="2" type="ORF">NDU88_013044</name>
    <name evidence="3" type="ORF">NDU88_013045</name>
</gene>
<dbReference type="EMBL" id="JANPWB010000010">
    <property type="protein sequence ID" value="KAJ1146784.1"/>
    <property type="molecule type" value="Genomic_DNA"/>
</dbReference>
<feature type="region of interest" description="Disordered" evidence="1">
    <location>
        <begin position="1"/>
        <end position="148"/>
    </location>
</feature>
<evidence type="ECO:0000256" key="1">
    <source>
        <dbReference type="SAM" id="MobiDB-lite"/>
    </source>
</evidence>
<sequence length="148" mass="15612">MGGATGPGDAHGAAGLGEPAREREERGEPGRARGHEAAKWQPPGDLHQQREKCGKPQSSGGEGKEPGVLSGGEALGREVRALERPLFSSLHSPPHPLPPSSGENRRSSPQQCESPRRRATQWARKESGTASGCCNWPGRKVNSKGLNG</sequence>
<protein>
    <submittedName>
        <fullName evidence="2">Uncharacterized protein</fullName>
    </submittedName>
</protein>
<evidence type="ECO:0000313" key="3">
    <source>
        <dbReference type="EMBL" id="KAJ1146785.1"/>
    </source>
</evidence>
<dbReference type="AlphaFoldDB" id="A0AAV7R3L1"/>
<feature type="compositionally biased region" description="Basic and acidic residues" evidence="1">
    <location>
        <begin position="19"/>
        <end position="38"/>
    </location>
</feature>
<name>A0AAV7R3L1_PLEWA</name>